<feature type="transmembrane region" description="Helical" evidence="3">
    <location>
        <begin position="339"/>
        <end position="358"/>
    </location>
</feature>
<comment type="subcellular location">
    <subcellularLocation>
        <location evidence="1">Endomembrane system</location>
        <topology evidence="1">Multi-pass membrane protein</topology>
    </subcellularLocation>
    <subcellularLocation>
        <location evidence="2">Membrane</location>
        <topology evidence="2">Multi-pass membrane protein</topology>
    </subcellularLocation>
</comment>
<keyword evidence="6" id="KW-1185">Reference proteome</keyword>
<gene>
    <name evidence="5" type="ORF">CK498_22280</name>
</gene>
<feature type="transmembrane region" description="Helical" evidence="3">
    <location>
        <begin position="262"/>
        <end position="285"/>
    </location>
</feature>
<dbReference type="InterPro" id="IPR050616">
    <property type="entry name" value="CPA3_Na-H_Antiporter_A"/>
</dbReference>
<feature type="transmembrane region" description="Helical" evidence="3">
    <location>
        <begin position="136"/>
        <end position="158"/>
    </location>
</feature>
<evidence type="ECO:0000313" key="5">
    <source>
        <dbReference type="EMBL" id="PAU74553.1"/>
    </source>
</evidence>
<dbReference type="PANTHER" id="PTHR43373">
    <property type="entry name" value="NA(+)/H(+) ANTIPORTER SUBUNIT"/>
    <property type="match status" value="1"/>
</dbReference>
<organism evidence="5 6">
    <name type="scientific">Halomonas salipaludis</name>
    <dbReference type="NCBI Taxonomy" id="2032625"/>
    <lineage>
        <taxon>Bacteria</taxon>
        <taxon>Pseudomonadati</taxon>
        <taxon>Pseudomonadota</taxon>
        <taxon>Gammaproteobacteria</taxon>
        <taxon>Oceanospirillales</taxon>
        <taxon>Halomonadaceae</taxon>
        <taxon>Halomonas</taxon>
    </lineage>
</organism>
<dbReference type="OrthoDB" id="9768329at2"/>
<dbReference type="RefSeq" id="WP_095623060.1">
    <property type="nucleotide sequence ID" value="NZ_NSKB01000010.1"/>
</dbReference>
<keyword evidence="3" id="KW-1133">Transmembrane helix</keyword>
<dbReference type="InterPro" id="IPR001750">
    <property type="entry name" value="ND/Mrp_TM"/>
</dbReference>
<feature type="transmembrane region" description="Helical" evidence="3">
    <location>
        <begin position="66"/>
        <end position="85"/>
    </location>
</feature>
<feature type="transmembrane region" description="Helical" evidence="3">
    <location>
        <begin position="12"/>
        <end position="31"/>
    </location>
</feature>
<feature type="transmembrane region" description="Helical" evidence="3">
    <location>
        <begin position="97"/>
        <end position="116"/>
    </location>
</feature>
<comment type="caution">
    <text evidence="5">The sequence shown here is derived from an EMBL/GenBank/DDBJ whole genome shotgun (WGS) entry which is preliminary data.</text>
</comment>
<dbReference type="PRINTS" id="PR01434">
    <property type="entry name" value="NADHDHGNASE5"/>
</dbReference>
<dbReference type="Proteomes" id="UP000217771">
    <property type="component" value="Unassembled WGS sequence"/>
</dbReference>
<dbReference type="PANTHER" id="PTHR43373:SF1">
    <property type="entry name" value="NA(+)_H(+) ANTIPORTER SUBUNIT A"/>
    <property type="match status" value="1"/>
</dbReference>
<reference evidence="5 6" key="1">
    <citation type="submission" date="2017-08" db="EMBL/GenBank/DDBJ databases">
        <title>Halomonas alkalisoli sp. nov., isolated from saline alkaline soil.</title>
        <authorList>
            <person name="Wang D."/>
            <person name="Zhang G."/>
        </authorList>
    </citation>
    <scope>NUCLEOTIDE SEQUENCE [LARGE SCALE GENOMIC DNA]</scope>
    <source>
        <strain evidence="5 6">WRN001</strain>
    </source>
</reference>
<dbReference type="GO" id="GO:0012505">
    <property type="term" value="C:endomembrane system"/>
    <property type="evidence" value="ECO:0007669"/>
    <property type="project" value="UniProtKB-SubCell"/>
</dbReference>
<dbReference type="EMBL" id="NSKB01000010">
    <property type="protein sequence ID" value="PAU74553.1"/>
    <property type="molecule type" value="Genomic_DNA"/>
</dbReference>
<sequence length="410" mass="43108">MPFPHADGLSLLLMALTTLVVGASALHGVRYLPASDAPRRRSLLLWPLLALLWLALYTLFASGHLVVQYLALEVTALCAVALMLLPGSQASQEAGRRYLLCTLSGSLLLLPSVAWLAGQQPDLSLVALAEVEVAPWWLAVISAGLLIKMAGFPLHGWLPPAHAAAWVPVSTVHAALVIKAAFFMAVSIWTTLAPAALSGAQLLGWLGSVAIVWGSLLAWRQTELKGVVAYSTVAQVGYLLLLFPLLFGTAEAVATLAWQSTWLLVISHALAKAAMFMAVGSLVLAMGRGDLAGLSGVGQRLPLSLLVFGLAAVSLLGLPPSGGFTAKWMLLHAAILAQQWQWVVVVAVGTLLGAAYVFRVFRYCFVVPEQEQEIRVPPVSLDIIALLLALAAMGAGLAAAPLVSLIGGPP</sequence>
<evidence type="ECO:0000313" key="6">
    <source>
        <dbReference type="Proteomes" id="UP000217771"/>
    </source>
</evidence>
<feature type="transmembrane region" description="Helical" evidence="3">
    <location>
        <begin position="202"/>
        <end position="220"/>
    </location>
</feature>
<dbReference type="GO" id="GO:0016020">
    <property type="term" value="C:membrane"/>
    <property type="evidence" value="ECO:0007669"/>
    <property type="project" value="UniProtKB-SubCell"/>
</dbReference>
<evidence type="ECO:0000256" key="2">
    <source>
        <dbReference type="RuleBase" id="RU000320"/>
    </source>
</evidence>
<keyword evidence="2 3" id="KW-0812">Transmembrane</keyword>
<evidence type="ECO:0000256" key="1">
    <source>
        <dbReference type="ARBA" id="ARBA00004127"/>
    </source>
</evidence>
<keyword evidence="5" id="KW-0830">Ubiquinone</keyword>
<feature type="transmembrane region" description="Helical" evidence="3">
    <location>
        <begin position="165"/>
        <end position="190"/>
    </location>
</feature>
<feature type="transmembrane region" description="Helical" evidence="3">
    <location>
        <begin position="43"/>
        <end position="60"/>
    </location>
</feature>
<feature type="transmembrane region" description="Helical" evidence="3">
    <location>
        <begin position="227"/>
        <end position="250"/>
    </location>
</feature>
<name>A0A2A2EQK0_9GAMM</name>
<feature type="transmembrane region" description="Helical" evidence="3">
    <location>
        <begin position="379"/>
        <end position="406"/>
    </location>
</feature>
<dbReference type="Pfam" id="PF00361">
    <property type="entry name" value="Proton_antipo_M"/>
    <property type="match status" value="1"/>
</dbReference>
<dbReference type="AlphaFoldDB" id="A0A2A2EQK0"/>
<proteinExistence type="predicted"/>
<accession>A0A2A2EQK0</accession>
<feature type="domain" description="NADH:quinone oxidoreductase/Mrp antiporter transmembrane" evidence="4">
    <location>
        <begin position="62"/>
        <end position="352"/>
    </location>
</feature>
<feature type="transmembrane region" description="Helical" evidence="3">
    <location>
        <begin position="297"/>
        <end position="319"/>
    </location>
</feature>
<evidence type="ECO:0000259" key="4">
    <source>
        <dbReference type="Pfam" id="PF00361"/>
    </source>
</evidence>
<keyword evidence="3" id="KW-0472">Membrane</keyword>
<protein>
    <submittedName>
        <fullName evidence="5">NADH-ubiquinone oxidoreductase</fullName>
    </submittedName>
</protein>
<evidence type="ECO:0000256" key="3">
    <source>
        <dbReference type="SAM" id="Phobius"/>
    </source>
</evidence>